<name>A0A149S653_GLUOY</name>
<dbReference type="AlphaFoldDB" id="A0A149S653"/>
<reference evidence="2 3" key="1">
    <citation type="submission" date="2015-06" db="EMBL/GenBank/DDBJ databases">
        <title>Improved classification and identification of acetic acid bacteria using matrix-assisted laser desorption/ionization time-of-flight mass spectrometry; Gluconobacter nephelii and Gluconobacter uchimurae are later heterotypic synonyms of Gluconobacter japonicus and Gluconobacter oxydans, respectively.</title>
        <authorList>
            <person name="Li L."/>
            <person name="Cleenwerck I."/>
            <person name="De Vuyst L."/>
            <person name="Vandamme P."/>
        </authorList>
    </citation>
    <scope>NUCLEOTIDE SEQUENCE [LARGE SCALE GENOMIC DNA]</scope>
    <source>
        <strain evidence="2 3">LMG 1676</strain>
    </source>
</reference>
<accession>A0A149S653</accession>
<sequence length="260" mass="28933">MSEKPIPSKLPRNPSATVKAGRGNLGGSTAEAALAEIAIMQGRPPLLADGDARNPGLSAFKSIYERYGLTRPKNEDAGVLREWFSEAFGTAAEQKRSLLVDVGGGDRTLELWAKEEGIIALAETIGLEVTGLFMCGPQPGDIDYIKRLWESELFRPKRALLVFNDWTVPVGHDPDRAFARLIEEPLFEQMRDCEVRYLRIPRLSVLPAIIESGLSFQEVMESAPRPCGTPFDVLRRAQVKRWFDLIQSNIAAEKIESWLP</sequence>
<dbReference type="OMA" id="WIAEMAQ"/>
<protein>
    <submittedName>
        <fullName evidence="2">Uncharacterized protein</fullName>
    </submittedName>
</protein>
<dbReference type="EMBL" id="LHZG01000101">
    <property type="protein sequence ID" value="KXV22230.1"/>
    <property type="molecule type" value="Genomic_DNA"/>
</dbReference>
<dbReference type="Proteomes" id="UP000075655">
    <property type="component" value="Unassembled WGS sequence"/>
</dbReference>
<evidence type="ECO:0000256" key="1">
    <source>
        <dbReference type="SAM" id="MobiDB-lite"/>
    </source>
</evidence>
<organism evidence="2 3">
    <name type="scientific">Gluconobacter oxydans</name>
    <name type="common">Gluconobacter suboxydans</name>
    <dbReference type="NCBI Taxonomy" id="442"/>
    <lineage>
        <taxon>Bacteria</taxon>
        <taxon>Pseudomonadati</taxon>
        <taxon>Pseudomonadota</taxon>
        <taxon>Alphaproteobacteria</taxon>
        <taxon>Acetobacterales</taxon>
        <taxon>Acetobacteraceae</taxon>
        <taxon>Gluconobacter</taxon>
    </lineage>
</organism>
<comment type="caution">
    <text evidence="2">The sequence shown here is derived from an EMBL/GenBank/DDBJ whole genome shotgun (WGS) entry which is preliminary data.</text>
</comment>
<evidence type="ECO:0000313" key="3">
    <source>
        <dbReference type="Proteomes" id="UP000075655"/>
    </source>
</evidence>
<feature type="region of interest" description="Disordered" evidence="1">
    <location>
        <begin position="1"/>
        <end position="25"/>
    </location>
</feature>
<proteinExistence type="predicted"/>
<evidence type="ECO:0000313" key="2">
    <source>
        <dbReference type="EMBL" id="KXV22230.1"/>
    </source>
</evidence>
<dbReference type="RefSeq" id="WP_011251533.1">
    <property type="nucleotide sequence ID" value="NZ_JAMZAK010000034.1"/>
</dbReference>
<gene>
    <name evidence="2" type="ORF">AD934_01645</name>
</gene>
<dbReference type="PATRIC" id="fig|442.8.peg.1591"/>